<name>T1IJI3_STRMM</name>
<keyword evidence="3 4" id="KW-0862">Zinc</keyword>
<evidence type="ECO:0000256" key="4">
    <source>
        <dbReference type="PROSITE-ProRule" id="PRU00207"/>
    </source>
</evidence>
<evidence type="ECO:0000256" key="3">
    <source>
        <dbReference type="ARBA" id="ARBA00022833"/>
    </source>
</evidence>
<evidence type="ECO:0000256" key="5">
    <source>
        <dbReference type="SAM" id="Coils"/>
    </source>
</evidence>
<accession>T1IJI3</accession>
<feature type="coiled-coil region" evidence="5">
    <location>
        <begin position="297"/>
        <end position="376"/>
    </location>
</feature>
<keyword evidence="2 4" id="KW-0863">Zinc-finger</keyword>
<dbReference type="InterPro" id="IPR013083">
    <property type="entry name" value="Znf_RING/FYVE/PHD"/>
</dbReference>
<feature type="domain" description="TRAF-type" evidence="6">
    <location>
        <begin position="92"/>
        <end position="140"/>
    </location>
</feature>
<reference evidence="7" key="2">
    <citation type="submission" date="2015-02" db="UniProtKB">
        <authorList>
            <consortium name="EnsemblMetazoa"/>
        </authorList>
    </citation>
    <scope>IDENTIFICATION</scope>
</reference>
<dbReference type="PROSITE" id="PS50145">
    <property type="entry name" value="ZF_TRAF"/>
    <property type="match status" value="1"/>
</dbReference>
<protein>
    <recommendedName>
        <fullName evidence="6">TRAF-type domain-containing protein</fullName>
    </recommendedName>
</protein>
<dbReference type="eggNOG" id="KOG0297">
    <property type="taxonomic scope" value="Eukaryota"/>
</dbReference>
<sequence length="401" mass="46531">MNYPFLALVLYHQPAWFTFPNFLSKWTFAMDTVLIMCFKCGSKSLFRIGGDFCCRKCGSQVLRHEKAGIDSYLHEELCSYCNSSVDPDKIKSHNDVCDMYPINCSFCNRKFICQTMNVHERECVCNLRWCKYCPIGCQFQGTQLETEKHEVGNFHAELVMKLLLNLQTEQSVLARSLNELMSLKDGNTRRNSSAGVDCQDVSPSNNECCIKMKVKQDNMEEIIRKQEMEINSCKLEYGLVKDMFAQQSKEIRKLEESLTALTKQQTEQCDKVENHENTLNAVITANNHLTKSVAKDKKFLSDKMDDLSRKQNDFEDDFAGDKDKLDKNCTQQKEMRQKLEKLENNCNQQNQLKKKLEKLENDCHQQQNQLKEKLDGLGTDITRMRNKLLSFHTSSYFGSYE</sequence>
<feature type="zinc finger region" description="TRAF-type" evidence="4">
    <location>
        <begin position="92"/>
        <end position="140"/>
    </location>
</feature>
<dbReference type="Gene3D" id="3.30.40.10">
    <property type="entry name" value="Zinc/RING finger domain, C3HC4 (zinc finger)"/>
    <property type="match status" value="1"/>
</dbReference>
<dbReference type="EnsemblMetazoa" id="SMAR001052-RA">
    <property type="protein sequence ID" value="SMAR001052-PA"/>
    <property type="gene ID" value="SMAR001052"/>
</dbReference>
<evidence type="ECO:0000256" key="2">
    <source>
        <dbReference type="ARBA" id="ARBA00022771"/>
    </source>
</evidence>
<dbReference type="InterPro" id="IPR001293">
    <property type="entry name" value="Znf_TRAF"/>
</dbReference>
<keyword evidence="1 4" id="KW-0479">Metal-binding</keyword>
<evidence type="ECO:0000313" key="8">
    <source>
        <dbReference type="Proteomes" id="UP000014500"/>
    </source>
</evidence>
<evidence type="ECO:0000256" key="1">
    <source>
        <dbReference type="ARBA" id="ARBA00022723"/>
    </source>
</evidence>
<proteinExistence type="predicted"/>
<dbReference type="AlphaFoldDB" id="T1IJI3"/>
<evidence type="ECO:0000259" key="6">
    <source>
        <dbReference type="PROSITE" id="PS50145"/>
    </source>
</evidence>
<evidence type="ECO:0000313" key="7">
    <source>
        <dbReference type="EnsemblMetazoa" id="SMAR001052-PA"/>
    </source>
</evidence>
<keyword evidence="8" id="KW-1185">Reference proteome</keyword>
<dbReference type="HOGENOM" id="CLU_037167_0_0_1"/>
<dbReference type="PhylomeDB" id="T1IJI3"/>
<dbReference type="Proteomes" id="UP000014500">
    <property type="component" value="Unassembled WGS sequence"/>
</dbReference>
<dbReference type="GO" id="GO:0008270">
    <property type="term" value="F:zinc ion binding"/>
    <property type="evidence" value="ECO:0007669"/>
    <property type="project" value="UniProtKB-KW"/>
</dbReference>
<keyword evidence="5" id="KW-0175">Coiled coil</keyword>
<reference evidence="8" key="1">
    <citation type="submission" date="2011-05" db="EMBL/GenBank/DDBJ databases">
        <authorList>
            <person name="Richards S.R."/>
            <person name="Qu J."/>
            <person name="Jiang H."/>
            <person name="Jhangiani S.N."/>
            <person name="Agravi P."/>
            <person name="Goodspeed R."/>
            <person name="Gross S."/>
            <person name="Mandapat C."/>
            <person name="Jackson L."/>
            <person name="Mathew T."/>
            <person name="Pu L."/>
            <person name="Thornton R."/>
            <person name="Saada N."/>
            <person name="Wilczek-Boney K.B."/>
            <person name="Lee S."/>
            <person name="Kovar C."/>
            <person name="Wu Y."/>
            <person name="Scherer S.E."/>
            <person name="Worley K.C."/>
            <person name="Muzny D.M."/>
            <person name="Gibbs R."/>
        </authorList>
    </citation>
    <scope>NUCLEOTIDE SEQUENCE</scope>
    <source>
        <strain evidence="8">Brora</strain>
    </source>
</reference>
<organism evidence="7 8">
    <name type="scientific">Strigamia maritima</name>
    <name type="common">European centipede</name>
    <name type="synonym">Geophilus maritimus</name>
    <dbReference type="NCBI Taxonomy" id="126957"/>
    <lineage>
        <taxon>Eukaryota</taxon>
        <taxon>Metazoa</taxon>
        <taxon>Ecdysozoa</taxon>
        <taxon>Arthropoda</taxon>
        <taxon>Myriapoda</taxon>
        <taxon>Chilopoda</taxon>
        <taxon>Pleurostigmophora</taxon>
        <taxon>Geophilomorpha</taxon>
        <taxon>Linotaeniidae</taxon>
        <taxon>Strigamia</taxon>
    </lineage>
</organism>
<dbReference type="EMBL" id="JH430294">
    <property type="status" value="NOT_ANNOTATED_CDS"/>
    <property type="molecule type" value="Genomic_DNA"/>
</dbReference>